<dbReference type="AlphaFoldDB" id="A0A0G0R274"/>
<keyword evidence="1" id="KW-0812">Transmembrane</keyword>
<reference evidence="2 3" key="1">
    <citation type="journal article" date="2015" name="Nature">
        <title>rRNA introns, odd ribosomes, and small enigmatic genomes across a large radiation of phyla.</title>
        <authorList>
            <person name="Brown C.T."/>
            <person name="Hug L.A."/>
            <person name="Thomas B.C."/>
            <person name="Sharon I."/>
            <person name="Castelle C.J."/>
            <person name="Singh A."/>
            <person name="Wilkins M.J."/>
            <person name="Williams K.H."/>
            <person name="Banfield J.F."/>
        </authorList>
    </citation>
    <scope>NUCLEOTIDE SEQUENCE [LARGE SCALE GENOMIC DNA]</scope>
</reference>
<comment type="caution">
    <text evidence="2">The sequence shown here is derived from an EMBL/GenBank/DDBJ whole genome shotgun (WGS) entry which is preliminary data.</text>
</comment>
<accession>A0A0G0R274</accession>
<dbReference type="Proteomes" id="UP000034301">
    <property type="component" value="Unassembled WGS sequence"/>
</dbReference>
<name>A0A0G0R274_9BACT</name>
<feature type="transmembrane region" description="Helical" evidence="1">
    <location>
        <begin position="7"/>
        <end position="26"/>
    </location>
</feature>
<protein>
    <submittedName>
        <fullName evidence="2">Uncharacterized protein</fullName>
    </submittedName>
</protein>
<evidence type="ECO:0000256" key="1">
    <source>
        <dbReference type="SAM" id="Phobius"/>
    </source>
</evidence>
<organism evidence="2 3">
    <name type="scientific">Candidatus Nomurabacteria bacterium GW2011_GWF2_40_12</name>
    <dbReference type="NCBI Taxonomy" id="1618776"/>
    <lineage>
        <taxon>Bacteria</taxon>
        <taxon>Candidatus Nomuraibacteriota</taxon>
    </lineage>
</organism>
<dbReference type="EMBL" id="LBYC01000001">
    <property type="protein sequence ID" value="KKR43826.1"/>
    <property type="molecule type" value="Genomic_DNA"/>
</dbReference>
<evidence type="ECO:0000313" key="2">
    <source>
        <dbReference type="EMBL" id="KKR43826.1"/>
    </source>
</evidence>
<gene>
    <name evidence="2" type="ORF">UT78_C0001G0012</name>
</gene>
<keyword evidence="1" id="KW-1133">Transmembrane helix</keyword>
<feature type="transmembrane region" description="Helical" evidence="1">
    <location>
        <begin position="74"/>
        <end position="93"/>
    </location>
</feature>
<keyword evidence="1" id="KW-0472">Membrane</keyword>
<evidence type="ECO:0000313" key="3">
    <source>
        <dbReference type="Proteomes" id="UP000034301"/>
    </source>
</evidence>
<proteinExistence type="predicted"/>
<sequence length="136" mass="15945">MLPKIPKIIIITIAIVAIYMSFFGLYQFRMGMDLNGEIVNCPFSNHTMSICKINPLEHIQEWQSMFTTLPAKDTLVFLFSLLVVLALLGLKFFEKYFSYNFPQQETHRNLFYLRNFYIPHPLKIAFARGILNPKTF</sequence>